<organism evidence="1 2">
    <name type="scientific">Ruminococcus bicirculans</name>
    <name type="common">ex Wegman et al. 2014</name>
    <dbReference type="NCBI Taxonomy" id="1160721"/>
    <lineage>
        <taxon>Bacteria</taxon>
        <taxon>Bacillati</taxon>
        <taxon>Bacillota</taxon>
        <taxon>Clostridia</taxon>
        <taxon>Eubacteriales</taxon>
        <taxon>Oscillospiraceae</taxon>
        <taxon>Ruminococcus</taxon>
    </lineage>
</organism>
<evidence type="ECO:0008006" key="3">
    <source>
        <dbReference type="Google" id="ProtNLM"/>
    </source>
</evidence>
<protein>
    <recommendedName>
        <fullName evidence="3">Response regulatory domain-containing protein</fullName>
    </recommendedName>
</protein>
<comment type="caution">
    <text evidence="1">The sequence shown here is derived from an EMBL/GenBank/DDBJ whole genome shotgun (WGS) entry which is preliminary data.</text>
</comment>
<dbReference type="AlphaFoldDB" id="A0AAW6EER8"/>
<sequence>MNIVIVDDSIINDLSEMLKMISSELPFAIKIDSYADSFTFLDFILKNIHMIHDHIIQISKSLKPTFFNELKNN</sequence>
<gene>
    <name evidence="1" type="ORF">PNW00_12435</name>
</gene>
<proteinExistence type="predicted"/>
<dbReference type="RefSeq" id="WP_195221697.1">
    <property type="nucleotide sequence ID" value="NZ_JADMWL010000026.1"/>
</dbReference>
<accession>A0AAW6EER8</accession>
<dbReference type="EMBL" id="JAQMLU010000027">
    <property type="protein sequence ID" value="MDB8751246.1"/>
    <property type="molecule type" value="Genomic_DNA"/>
</dbReference>
<name>A0AAW6EER8_9FIRM</name>
<reference evidence="1" key="1">
    <citation type="submission" date="2023-01" db="EMBL/GenBank/DDBJ databases">
        <title>Human gut microbiome strain richness.</title>
        <authorList>
            <person name="Chen-Liaw A."/>
        </authorList>
    </citation>
    <scope>NUCLEOTIDE SEQUENCE</scope>
    <source>
        <strain evidence="1">D43st1_D9_D43t1_170807</strain>
    </source>
</reference>
<evidence type="ECO:0000313" key="1">
    <source>
        <dbReference type="EMBL" id="MDB8751246.1"/>
    </source>
</evidence>
<dbReference type="Proteomes" id="UP001213042">
    <property type="component" value="Unassembled WGS sequence"/>
</dbReference>
<evidence type="ECO:0000313" key="2">
    <source>
        <dbReference type="Proteomes" id="UP001213042"/>
    </source>
</evidence>